<dbReference type="Gene3D" id="3.40.50.1950">
    <property type="entry name" value="Flavin prenyltransferase-like"/>
    <property type="match status" value="1"/>
</dbReference>
<dbReference type="InterPro" id="IPR036551">
    <property type="entry name" value="Flavin_trans-like"/>
</dbReference>
<keyword evidence="2 3" id="KW-0456">Lyase</keyword>
<sequence length="406" mass="43224">MRVLLAVTGGIAAYKSAELARTLQKQGIDVEVAMTASAERFITPLTFSSLTGNRVHTSLWDSSEEDTQAIEHIAVMQRCNAMLVVPATANTLAKFAHGIADDFITATYLANTKPVLVAPAMNVNMWNHAATQANLQTLAQRGVQIIAPDAGYLACGMVGEGRLASLETIVEATLHTLVPRHDLAGESILITAGGTREPLDAVRFLGNRSSGRMGHAVAEAAAQRGAHVILITASSLAIAANIETVRVNTAAEMHQAVLASLPRASMVVKSAAVADFRPMRTTQGKLKRNGPLMLELEPTEDIAAEIVRLRAPHTLVLAFAAEADNLEANALGKLHRKGVDAIFANNVTEAGIGFDAEQNAGLLITRDETTNLARMSKRALADRLLDALLELRIRKTASQLVNESAV</sequence>
<comment type="similarity">
    <text evidence="3 4">In the C-terminal section; belongs to the PPC synthetase family.</text>
</comment>
<gene>
    <name evidence="3 7" type="primary">coaBC</name>
    <name evidence="7" type="ORF">ACFQBQ_11535</name>
</gene>
<comment type="pathway">
    <text evidence="3 4">Cofactor biosynthesis; coenzyme A biosynthesis; CoA from (R)-pantothenate: step 3/5.</text>
</comment>
<dbReference type="RefSeq" id="WP_263369896.1">
    <property type="nucleotide sequence ID" value="NZ_JAGSYD010000001.1"/>
</dbReference>
<evidence type="ECO:0000259" key="6">
    <source>
        <dbReference type="Pfam" id="PF04127"/>
    </source>
</evidence>
<keyword evidence="3" id="KW-0460">Magnesium</keyword>
<feature type="binding site" evidence="3">
    <location>
        <position position="333"/>
    </location>
    <ligand>
        <name>CTP</name>
        <dbReference type="ChEBI" id="CHEBI:37563"/>
    </ligand>
</feature>
<feature type="region of interest" description="Phosphopantothenate--cysteine ligase" evidence="3">
    <location>
        <begin position="188"/>
        <end position="406"/>
    </location>
</feature>
<comment type="function">
    <text evidence="4">Catalyzes two steps in the biosynthesis of coenzyme A. In the first step cysteine is conjugated to 4'-phosphopantothenate to form 4-phosphopantothenoylcysteine, in the latter compound is decarboxylated to form 4'-phosphopantotheine.</text>
</comment>
<dbReference type="HAMAP" id="MF_02225">
    <property type="entry name" value="CoaBC"/>
    <property type="match status" value="1"/>
</dbReference>
<dbReference type="Proteomes" id="UP001596391">
    <property type="component" value="Unassembled WGS sequence"/>
</dbReference>
<dbReference type="NCBIfam" id="TIGR00521">
    <property type="entry name" value="coaBC_dfp"/>
    <property type="match status" value="1"/>
</dbReference>
<evidence type="ECO:0000256" key="4">
    <source>
        <dbReference type="RuleBase" id="RU364078"/>
    </source>
</evidence>
<comment type="pathway">
    <text evidence="3 4">Cofactor biosynthesis; coenzyme A biosynthesis; CoA from (R)-pantothenate: step 2/5.</text>
</comment>
<feature type="binding site" evidence="3">
    <location>
        <position position="275"/>
    </location>
    <ligand>
        <name>CTP</name>
        <dbReference type="ChEBI" id="CHEBI:37563"/>
    </ligand>
</feature>
<comment type="similarity">
    <text evidence="3 4">In the N-terminal section; belongs to the HFCD (homo-oligomeric flavin containing Cys decarboxylase) superfamily.</text>
</comment>
<keyword evidence="3 4" id="KW-0436">Ligase</keyword>
<evidence type="ECO:0000256" key="2">
    <source>
        <dbReference type="ARBA" id="ARBA00023239"/>
    </source>
</evidence>
<dbReference type="InterPro" id="IPR005252">
    <property type="entry name" value="CoaBC"/>
</dbReference>
<accession>A0ABW1Z9V9</accession>
<keyword evidence="3 4" id="KW-0288">FMN</keyword>
<evidence type="ECO:0000256" key="3">
    <source>
        <dbReference type="HAMAP-Rule" id="MF_02225"/>
    </source>
</evidence>
<proteinExistence type="inferred from homology"/>
<keyword evidence="8" id="KW-1185">Reference proteome</keyword>
<keyword evidence="3" id="KW-0479">Metal-binding</keyword>
<evidence type="ECO:0000256" key="1">
    <source>
        <dbReference type="ARBA" id="ARBA00022793"/>
    </source>
</evidence>
<comment type="catalytic activity">
    <reaction evidence="3 4">
        <text>(R)-4'-phosphopantothenate + L-cysteine + CTP = N-[(R)-4-phosphopantothenoyl]-L-cysteine + CMP + diphosphate + H(+)</text>
        <dbReference type="Rhea" id="RHEA:19397"/>
        <dbReference type="ChEBI" id="CHEBI:10986"/>
        <dbReference type="ChEBI" id="CHEBI:15378"/>
        <dbReference type="ChEBI" id="CHEBI:33019"/>
        <dbReference type="ChEBI" id="CHEBI:35235"/>
        <dbReference type="ChEBI" id="CHEBI:37563"/>
        <dbReference type="ChEBI" id="CHEBI:59458"/>
        <dbReference type="ChEBI" id="CHEBI:60377"/>
        <dbReference type="EC" id="6.3.2.5"/>
    </reaction>
</comment>
<feature type="domain" description="DNA/pantothenate metabolism flavoprotein C-terminal" evidence="6">
    <location>
        <begin position="183"/>
        <end position="390"/>
    </location>
</feature>
<comment type="caution">
    <text evidence="3">Lacks conserved residue(s) required for the propagation of feature annotation.</text>
</comment>
<dbReference type="PANTHER" id="PTHR14359:SF6">
    <property type="entry name" value="PHOSPHOPANTOTHENOYLCYSTEINE DECARBOXYLASE"/>
    <property type="match status" value="1"/>
</dbReference>
<comment type="cofactor">
    <cofactor evidence="3">
        <name>FMN</name>
        <dbReference type="ChEBI" id="CHEBI:58210"/>
    </cofactor>
    <text evidence="3">Binds 1 FMN per subunit.</text>
</comment>
<dbReference type="SUPFAM" id="SSF102645">
    <property type="entry name" value="CoaB-like"/>
    <property type="match status" value="1"/>
</dbReference>
<evidence type="ECO:0000259" key="5">
    <source>
        <dbReference type="Pfam" id="PF02441"/>
    </source>
</evidence>
<organism evidence="7 8">
    <name type="scientific">Granulicella cerasi</name>
    <dbReference type="NCBI Taxonomy" id="741063"/>
    <lineage>
        <taxon>Bacteria</taxon>
        <taxon>Pseudomonadati</taxon>
        <taxon>Acidobacteriota</taxon>
        <taxon>Terriglobia</taxon>
        <taxon>Terriglobales</taxon>
        <taxon>Acidobacteriaceae</taxon>
        <taxon>Granulicella</taxon>
    </lineage>
</organism>
<keyword evidence="3" id="KW-0511">Multifunctional enzyme</keyword>
<dbReference type="GO" id="GO:0004632">
    <property type="term" value="F:phosphopantothenate--cysteine ligase activity"/>
    <property type="evidence" value="ECO:0007669"/>
    <property type="project" value="UniProtKB-EC"/>
</dbReference>
<dbReference type="EC" id="4.1.1.36" evidence="3"/>
<comment type="caution">
    <text evidence="7">The sequence shown here is derived from an EMBL/GenBank/DDBJ whole genome shotgun (WGS) entry which is preliminary data.</text>
</comment>
<dbReference type="Pfam" id="PF04127">
    <property type="entry name" value="DFP"/>
    <property type="match status" value="1"/>
</dbReference>
<evidence type="ECO:0000313" key="8">
    <source>
        <dbReference type="Proteomes" id="UP001596391"/>
    </source>
</evidence>
<dbReference type="SUPFAM" id="SSF52507">
    <property type="entry name" value="Homo-oligomeric flavin-containing Cys decarboxylases, HFCD"/>
    <property type="match status" value="1"/>
</dbReference>
<keyword evidence="1 3" id="KW-0210">Decarboxylase</keyword>
<comment type="function">
    <text evidence="3">Catalyzes two sequential steps in the biosynthesis of coenzyme A. In the first step cysteine is conjugated to 4'-phosphopantothenate to form 4-phosphopantothenoylcysteine. In the second step the latter compound is decarboxylated to form 4'-phosphopantotheine.</text>
</comment>
<dbReference type="EMBL" id="JBHSWI010000001">
    <property type="protein sequence ID" value="MFC6646202.1"/>
    <property type="molecule type" value="Genomic_DNA"/>
</dbReference>
<feature type="active site" description="Proton donor" evidence="3">
    <location>
        <position position="155"/>
    </location>
</feature>
<protein>
    <recommendedName>
        <fullName evidence="3">Coenzyme A biosynthesis bifunctional protein CoaBC</fullName>
    </recommendedName>
    <alternativeName>
        <fullName evidence="3">DNA/pantothenate metabolism flavoprotein</fullName>
    </alternativeName>
    <alternativeName>
        <fullName evidence="3">Phosphopantothenoylcysteine synthetase/decarboxylase</fullName>
        <shortName evidence="3">PPCS-PPCDC</shortName>
    </alternativeName>
    <domain>
        <recommendedName>
            <fullName evidence="3">Phosphopantothenoylcysteine decarboxylase</fullName>
            <shortName evidence="3">PPC decarboxylase</shortName>
            <shortName evidence="3">PPC-DC</shortName>
            <ecNumber evidence="3">4.1.1.36</ecNumber>
        </recommendedName>
        <alternativeName>
            <fullName evidence="3">CoaC</fullName>
        </alternativeName>
    </domain>
    <domain>
        <recommendedName>
            <fullName evidence="3">Phosphopantothenate--cysteine ligase</fullName>
            <ecNumber evidence="3">6.3.2.5</ecNumber>
        </recommendedName>
        <alternativeName>
            <fullName evidence="3">CoaB</fullName>
        </alternativeName>
        <alternativeName>
            <fullName evidence="3">Phosphopantothenoylcysteine synthetase</fullName>
            <shortName evidence="3">PPC synthetase</shortName>
            <shortName evidence="3">PPC-S</shortName>
        </alternativeName>
    </domain>
</protein>
<keyword evidence="3 4" id="KW-0285">Flavoprotein</keyword>
<dbReference type="PANTHER" id="PTHR14359">
    <property type="entry name" value="HOMO-OLIGOMERIC FLAVIN CONTAINING CYS DECARBOXYLASE FAMILY"/>
    <property type="match status" value="1"/>
</dbReference>
<dbReference type="GO" id="GO:0004633">
    <property type="term" value="F:phosphopantothenoylcysteine decarboxylase activity"/>
    <property type="evidence" value="ECO:0007669"/>
    <property type="project" value="UniProtKB-EC"/>
</dbReference>
<feature type="binding site" evidence="3">
    <location>
        <position position="319"/>
    </location>
    <ligand>
        <name>CTP</name>
        <dbReference type="ChEBI" id="CHEBI:37563"/>
    </ligand>
</feature>
<comment type="cofactor">
    <cofactor evidence="3">
        <name>Mg(2+)</name>
        <dbReference type="ChEBI" id="CHEBI:18420"/>
    </cofactor>
</comment>
<reference evidence="8" key="1">
    <citation type="journal article" date="2019" name="Int. J. Syst. Evol. Microbiol.">
        <title>The Global Catalogue of Microorganisms (GCM) 10K type strain sequencing project: providing services to taxonomists for standard genome sequencing and annotation.</title>
        <authorList>
            <consortium name="The Broad Institute Genomics Platform"/>
            <consortium name="The Broad Institute Genome Sequencing Center for Infectious Disease"/>
            <person name="Wu L."/>
            <person name="Ma J."/>
        </authorList>
    </citation>
    <scope>NUCLEOTIDE SEQUENCE [LARGE SCALE GENOMIC DNA]</scope>
    <source>
        <strain evidence="8">CGMCC 1.16026</strain>
    </source>
</reference>
<dbReference type="EC" id="6.3.2.5" evidence="3"/>
<dbReference type="InterPro" id="IPR035929">
    <property type="entry name" value="CoaB-like_sf"/>
</dbReference>
<name>A0ABW1Z9V9_9BACT</name>
<feature type="domain" description="Flavoprotein" evidence="5">
    <location>
        <begin position="1"/>
        <end position="175"/>
    </location>
</feature>
<feature type="region of interest" description="Phosphopantothenoylcysteine decarboxylase" evidence="3">
    <location>
        <begin position="1"/>
        <end position="187"/>
    </location>
</feature>
<evidence type="ECO:0000313" key="7">
    <source>
        <dbReference type="EMBL" id="MFC6646202.1"/>
    </source>
</evidence>
<comment type="catalytic activity">
    <reaction evidence="3 4">
        <text>N-[(R)-4-phosphopantothenoyl]-L-cysteine + H(+) = (R)-4'-phosphopantetheine + CO2</text>
        <dbReference type="Rhea" id="RHEA:16793"/>
        <dbReference type="ChEBI" id="CHEBI:15378"/>
        <dbReference type="ChEBI" id="CHEBI:16526"/>
        <dbReference type="ChEBI" id="CHEBI:59458"/>
        <dbReference type="ChEBI" id="CHEBI:61723"/>
        <dbReference type="EC" id="4.1.1.36"/>
    </reaction>
</comment>
<feature type="binding site" evidence="3">
    <location>
        <position position="285"/>
    </location>
    <ligand>
        <name>CTP</name>
        <dbReference type="ChEBI" id="CHEBI:37563"/>
    </ligand>
</feature>
<dbReference type="Gene3D" id="3.40.50.10300">
    <property type="entry name" value="CoaB-like"/>
    <property type="match status" value="1"/>
</dbReference>
<dbReference type="Pfam" id="PF02441">
    <property type="entry name" value="Flavoprotein"/>
    <property type="match status" value="1"/>
</dbReference>
<dbReference type="InterPro" id="IPR007085">
    <property type="entry name" value="DNA/pantothenate-metab_flavo_C"/>
</dbReference>
<dbReference type="InterPro" id="IPR003382">
    <property type="entry name" value="Flavoprotein"/>
</dbReference>
<feature type="binding site" evidence="3">
    <location>
        <position position="337"/>
    </location>
    <ligand>
        <name>CTP</name>
        <dbReference type="ChEBI" id="CHEBI:37563"/>
    </ligand>
</feature>